<keyword evidence="4" id="KW-0560">Oxidoreductase</keyword>
<feature type="transmembrane region" description="Helical" evidence="7">
    <location>
        <begin position="42"/>
        <end position="62"/>
    </location>
</feature>
<dbReference type="PANTHER" id="PTHR14650">
    <property type="entry name" value="PROLYL HYDROXYLASE-RELATED"/>
    <property type="match status" value="1"/>
</dbReference>
<dbReference type="Proteomes" id="UP001217089">
    <property type="component" value="Unassembled WGS sequence"/>
</dbReference>
<dbReference type="InterPro" id="IPR005123">
    <property type="entry name" value="Oxoglu/Fe-dep_dioxygenase_dom"/>
</dbReference>
<sequence>MSEKVVRQRKSDKHDTAGKTKSNGKKKSVKIKENAEEDSSSVLPLYLSSAAVALFSILYYVFVYQEDAGYTVFVSAKDKVDKVVYTVKCSSDYDTEKFEGCKPKKCGRTVMDNLITESDARHLKELAEKGMSYGGSSGGASILDLHSGALSSGTQFINIYKFLQSQNEALLTEEDLRIYSKVKDKIHAAIASEFGVKQNQLYLTSPTFFSRMNTTPPTTKHDEYWHPHIDKITYESFHYTSLLYLSTYGSDFTGGRFVFVDKDTNRTVEPRLGRISFFTSGSENLHFVERLVDGVRYAITISFTCDPSKAIQNPAIR</sequence>
<gene>
    <name evidence="9" type="ORF">KUTeg_004311</name>
</gene>
<dbReference type="InterPro" id="IPR044862">
    <property type="entry name" value="Pro_4_hyd_alph_FE2OG_OXY"/>
</dbReference>
<evidence type="ECO:0000256" key="7">
    <source>
        <dbReference type="SAM" id="Phobius"/>
    </source>
</evidence>
<evidence type="ECO:0000256" key="2">
    <source>
        <dbReference type="ARBA" id="ARBA00022723"/>
    </source>
</evidence>
<name>A0ABQ9FPN6_TEGGR</name>
<feature type="domain" description="Fe2OG dioxygenase" evidence="8">
    <location>
        <begin position="206"/>
        <end position="307"/>
    </location>
</feature>
<evidence type="ECO:0000256" key="3">
    <source>
        <dbReference type="ARBA" id="ARBA00022964"/>
    </source>
</evidence>
<evidence type="ECO:0000313" key="9">
    <source>
        <dbReference type="EMBL" id="KAJ8319220.1"/>
    </source>
</evidence>
<organism evidence="9 10">
    <name type="scientific">Tegillarca granosa</name>
    <name type="common">Malaysian cockle</name>
    <name type="synonym">Anadara granosa</name>
    <dbReference type="NCBI Taxonomy" id="220873"/>
    <lineage>
        <taxon>Eukaryota</taxon>
        <taxon>Metazoa</taxon>
        <taxon>Spiralia</taxon>
        <taxon>Lophotrochozoa</taxon>
        <taxon>Mollusca</taxon>
        <taxon>Bivalvia</taxon>
        <taxon>Autobranchia</taxon>
        <taxon>Pteriomorphia</taxon>
        <taxon>Arcoida</taxon>
        <taxon>Arcoidea</taxon>
        <taxon>Arcidae</taxon>
        <taxon>Tegillarca</taxon>
    </lineage>
</organism>
<dbReference type="InterPro" id="IPR006620">
    <property type="entry name" value="Pro_4_hyd_alph"/>
</dbReference>
<dbReference type="PROSITE" id="PS51471">
    <property type="entry name" value="FE2OG_OXY"/>
    <property type="match status" value="1"/>
</dbReference>
<dbReference type="Pfam" id="PF13640">
    <property type="entry name" value="2OG-FeII_Oxy_3"/>
    <property type="match status" value="1"/>
</dbReference>
<dbReference type="PANTHER" id="PTHR14650:SF1">
    <property type="entry name" value="2-OXOGLUTARATE AND IRON-DEPENDENT OXYGENASE DOMAIN-CONTAINING PROTEIN 3"/>
    <property type="match status" value="1"/>
</dbReference>
<comment type="caution">
    <text evidence="9">The sequence shown here is derived from an EMBL/GenBank/DDBJ whole genome shotgun (WGS) entry which is preliminary data.</text>
</comment>
<keyword evidence="7" id="KW-1133">Transmembrane helix</keyword>
<keyword evidence="2" id="KW-0479">Metal-binding</keyword>
<dbReference type="EMBL" id="JARBDR010000214">
    <property type="protein sequence ID" value="KAJ8319220.1"/>
    <property type="molecule type" value="Genomic_DNA"/>
</dbReference>
<evidence type="ECO:0000256" key="4">
    <source>
        <dbReference type="ARBA" id="ARBA00023002"/>
    </source>
</evidence>
<keyword evidence="7" id="KW-0472">Membrane</keyword>
<keyword evidence="3" id="KW-0223">Dioxygenase</keyword>
<accession>A0ABQ9FPN6</accession>
<dbReference type="SMART" id="SM00702">
    <property type="entry name" value="P4Hc"/>
    <property type="match status" value="1"/>
</dbReference>
<evidence type="ECO:0000256" key="5">
    <source>
        <dbReference type="ARBA" id="ARBA00023004"/>
    </source>
</evidence>
<keyword evidence="5" id="KW-0408">Iron</keyword>
<feature type="region of interest" description="Disordered" evidence="6">
    <location>
        <begin position="1"/>
        <end position="33"/>
    </location>
</feature>
<comment type="cofactor">
    <cofactor evidence="1">
        <name>L-ascorbate</name>
        <dbReference type="ChEBI" id="CHEBI:38290"/>
    </cofactor>
</comment>
<protein>
    <recommendedName>
        <fullName evidence="8">Fe2OG dioxygenase domain-containing protein</fullName>
    </recommendedName>
</protein>
<evidence type="ECO:0000256" key="6">
    <source>
        <dbReference type="SAM" id="MobiDB-lite"/>
    </source>
</evidence>
<keyword evidence="7" id="KW-0812">Transmembrane</keyword>
<proteinExistence type="predicted"/>
<keyword evidence="10" id="KW-1185">Reference proteome</keyword>
<dbReference type="InterPro" id="IPR039210">
    <property type="entry name" value="OGFOD3"/>
</dbReference>
<evidence type="ECO:0000259" key="8">
    <source>
        <dbReference type="PROSITE" id="PS51471"/>
    </source>
</evidence>
<evidence type="ECO:0000256" key="1">
    <source>
        <dbReference type="ARBA" id="ARBA00001961"/>
    </source>
</evidence>
<dbReference type="Gene3D" id="2.60.120.620">
    <property type="entry name" value="q2cbj1_9rhob like domain"/>
    <property type="match status" value="1"/>
</dbReference>
<evidence type="ECO:0000313" key="10">
    <source>
        <dbReference type="Proteomes" id="UP001217089"/>
    </source>
</evidence>
<reference evidence="9 10" key="1">
    <citation type="submission" date="2022-12" db="EMBL/GenBank/DDBJ databases">
        <title>Chromosome-level genome of Tegillarca granosa.</title>
        <authorList>
            <person name="Kim J."/>
        </authorList>
    </citation>
    <scope>NUCLEOTIDE SEQUENCE [LARGE SCALE GENOMIC DNA]</scope>
    <source>
        <strain evidence="9">Teg-2019</strain>
        <tissue evidence="9">Adductor muscle</tissue>
    </source>
</reference>